<dbReference type="EMBL" id="MFJJ01000062">
    <property type="protein sequence ID" value="OGG12443.1"/>
    <property type="molecule type" value="Genomic_DNA"/>
</dbReference>
<evidence type="ECO:0000313" key="2">
    <source>
        <dbReference type="EMBL" id="OGG12443.1"/>
    </source>
</evidence>
<dbReference type="InterPro" id="IPR043713">
    <property type="entry name" value="DUF5654"/>
</dbReference>
<accession>A0A1F5ZJB5</accession>
<dbReference type="Pfam" id="PF18898">
    <property type="entry name" value="DUF5654"/>
    <property type="match status" value="1"/>
</dbReference>
<name>A0A1F5ZJB5_9BACT</name>
<keyword evidence="1" id="KW-0812">Transmembrane</keyword>
<dbReference type="AlphaFoldDB" id="A0A1F5ZJB5"/>
<evidence type="ECO:0000313" key="3">
    <source>
        <dbReference type="Proteomes" id="UP000177416"/>
    </source>
</evidence>
<feature type="transmembrane region" description="Helical" evidence="1">
    <location>
        <begin position="59"/>
        <end position="78"/>
    </location>
</feature>
<keyword evidence="1" id="KW-1133">Transmembrane helix</keyword>
<gene>
    <name evidence="2" type="ORF">A2875_01810</name>
</gene>
<reference evidence="2 3" key="1">
    <citation type="journal article" date="2016" name="Nat. Commun.">
        <title>Thousands of microbial genomes shed light on interconnected biogeochemical processes in an aquifer system.</title>
        <authorList>
            <person name="Anantharaman K."/>
            <person name="Brown C.T."/>
            <person name="Hug L.A."/>
            <person name="Sharon I."/>
            <person name="Castelle C.J."/>
            <person name="Probst A.J."/>
            <person name="Thomas B.C."/>
            <person name="Singh A."/>
            <person name="Wilkins M.J."/>
            <person name="Karaoz U."/>
            <person name="Brodie E.L."/>
            <person name="Williams K.H."/>
            <person name="Hubbard S.S."/>
            <person name="Banfield J.F."/>
        </authorList>
    </citation>
    <scope>NUCLEOTIDE SEQUENCE [LARGE SCALE GENOMIC DNA]</scope>
</reference>
<comment type="caution">
    <text evidence="2">The sequence shown here is derived from an EMBL/GenBank/DDBJ whole genome shotgun (WGS) entry which is preliminary data.</text>
</comment>
<keyword evidence="1" id="KW-0472">Membrane</keyword>
<sequence>MAGKKQPKKLHREILKQMVTLTTSGFGLVAALAWNNVIQEFVNTQIKPYLPAGSGLLSLFLYALIITILAVTVTYQLTKLVEKLENS</sequence>
<dbReference type="Proteomes" id="UP000177416">
    <property type="component" value="Unassembled WGS sequence"/>
</dbReference>
<evidence type="ECO:0000256" key="1">
    <source>
        <dbReference type="SAM" id="Phobius"/>
    </source>
</evidence>
<protein>
    <submittedName>
        <fullName evidence="2">Uncharacterized protein</fullName>
    </submittedName>
</protein>
<organism evidence="2 3">
    <name type="scientific">Candidatus Gottesmanbacteria bacterium RIFCSPHIGHO2_01_FULL_46_14</name>
    <dbReference type="NCBI Taxonomy" id="1798380"/>
    <lineage>
        <taxon>Bacteria</taxon>
        <taxon>Candidatus Gottesmaniibacteriota</taxon>
    </lineage>
</organism>
<proteinExistence type="predicted"/>